<dbReference type="PANTHER" id="PTHR21461:SF69">
    <property type="entry name" value="GLYCOSYLTRANSFERASE FAMILY 92 PROTEIN"/>
    <property type="match status" value="1"/>
</dbReference>
<dbReference type="Proteomes" id="UP000731465">
    <property type="component" value="Unassembled WGS sequence"/>
</dbReference>
<name>A0ABS7DIF4_9GAMM</name>
<dbReference type="EMBL" id="JAGFNY010000051">
    <property type="protein sequence ID" value="MBW7571087.1"/>
    <property type="molecule type" value="Genomic_DNA"/>
</dbReference>
<keyword evidence="3" id="KW-0808">Transferase</keyword>
<evidence type="ECO:0000313" key="8">
    <source>
        <dbReference type="Proteomes" id="UP000731465"/>
    </source>
</evidence>
<comment type="caution">
    <text evidence="7">The sequence shown here is derived from an EMBL/GenBank/DDBJ whole genome shotgun (WGS) entry which is preliminary data.</text>
</comment>
<dbReference type="Gene3D" id="3.90.550.10">
    <property type="entry name" value="Spore Coat Polysaccharide Biosynthesis Protein SpsA, Chain A"/>
    <property type="match status" value="1"/>
</dbReference>
<sequence length="321" mass="37869">MCKTNSRYFIFDVPTEPGIKNVIKTGIAVLKSIIYKAILFTANPNIKEKKYKVSVCAIFKNEAPYIREWLEFNHLVGIEHFYLYNNNSEDDYLKVLQPYIDAGMVTLVQWPHNQKQMASYQDCIKKYSCETNWLGFIDIDEFIVPKSTDNIYDFLKTFERKAGAVNIYWRLFGTSGFLDRDLDGLVSEDLTVCWPKYCDIGKCFYNTAFKFDPDSKKNINLHHKFWANHKGIDIPPVNIFNHICVCNRNIADSFDFPIQINHYFTKSYKEYAKKKEKGDVYFTINPHDEMYFYEHEMKCTSTDYSAYKYIVKLKLKFGRKV</sequence>
<dbReference type="RefSeq" id="WP_219938310.1">
    <property type="nucleotide sequence ID" value="NZ_JAGFNY010000051.1"/>
</dbReference>
<dbReference type="PANTHER" id="PTHR21461">
    <property type="entry name" value="GLYCOSYLTRANSFERASE FAMILY 92 PROTEIN"/>
    <property type="match status" value="1"/>
</dbReference>
<reference evidence="7 8" key="1">
    <citation type="submission" date="2021-03" db="EMBL/GenBank/DDBJ databases">
        <title>Succinivibrio sp. nov. isolated from feces of cow.</title>
        <authorList>
            <person name="Choi J.-Y."/>
        </authorList>
    </citation>
    <scope>NUCLEOTIDE SEQUENCE [LARGE SCALE GENOMIC DNA]</scope>
    <source>
        <strain evidence="7 8">AGMB01872</strain>
    </source>
</reference>
<dbReference type="InterPro" id="IPR008166">
    <property type="entry name" value="Glyco_transf_92"/>
</dbReference>
<protein>
    <submittedName>
        <fullName evidence="7">Glycosyltransferase family 92 protein</fullName>
    </submittedName>
</protein>
<organism evidence="7 8">
    <name type="scientific">Succinivibrio faecicola</name>
    <dbReference type="NCBI Taxonomy" id="2820300"/>
    <lineage>
        <taxon>Bacteria</taxon>
        <taxon>Pseudomonadati</taxon>
        <taxon>Pseudomonadota</taxon>
        <taxon>Gammaproteobacteria</taxon>
        <taxon>Aeromonadales</taxon>
        <taxon>Succinivibrionaceae</taxon>
        <taxon>Succinivibrio</taxon>
    </lineage>
</organism>
<proteinExistence type="predicted"/>
<comment type="subcellular location">
    <subcellularLocation>
        <location evidence="1">Membrane</location>
        <topology evidence="1">Single-pass membrane protein</topology>
    </subcellularLocation>
</comment>
<evidence type="ECO:0000256" key="3">
    <source>
        <dbReference type="ARBA" id="ARBA00022679"/>
    </source>
</evidence>
<keyword evidence="5" id="KW-1133">Transmembrane helix</keyword>
<evidence type="ECO:0000256" key="6">
    <source>
        <dbReference type="ARBA" id="ARBA00023136"/>
    </source>
</evidence>
<dbReference type="Pfam" id="PF01697">
    <property type="entry name" value="Glyco_transf_92"/>
    <property type="match status" value="1"/>
</dbReference>
<accession>A0ABS7DIF4</accession>
<evidence type="ECO:0000256" key="5">
    <source>
        <dbReference type="ARBA" id="ARBA00022989"/>
    </source>
</evidence>
<keyword evidence="2" id="KW-0328">Glycosyltransferase</keyword>
<evidence type="ECO:0000256" key="4">
    <source>
        <dbReference type="ARBA" id="ARBA00022692"/>
    </source>
</evidence>
<evidence type="ECO:0000256" key="2">
    <source>
        <dbReference type="ARBA" id="ARBA00022676"/>
    </source>
</evidence>
<dbReference type="InterPro" id="IPR029044">
    <property type="entry name" value="Nucleotide-diphossugar_trans"/>
</dbReference>
<gene>
    <name evidence="7" type="ORF">J5V48_09295</name>
</gene>
<keyword evidence="6" id="KW-0472">Membrane</keyword>
<keyword evidence="8" id="KW-1185">Reference proteome</keyword>
<evidence type="ECO:0000313" key="7">
    <source>
        <dbReference type="EMBL" id="MBW7571087.1"/>
    </source>
</evidence>
<keyword evidence="4" id="KW-0812">Transmembrane</keyword>
<evidence type="ECO:0000256" key="1">
    <source>
        <dbReference type="ARBA" id="ARBA00004167"/>
    </source>
</evidence>
<dbReference type="SUPFAM" id="SSF53448">
    <property type="entry name" value="Nucleotide-diphospho-sugar transferases"/>
    <property type="match status" value="1"/>
</dbReference>